<dbReference type="RefSeq" id="WP_212528243.1">
    <property type="nucleotide sequence ID" value="NZ_JAGSOG010000038.1"/>
</dbReference>
<feature type="compositionally biased region" description="Low complexity" evidence="1">
    <location>
        <begin position="1"/>
        <end position="19"/>
    </location>
</feature>
<feature type="transmembrane region" description="Helical" evidence="2">
    <location>
        <begin position="74"/>
        <end position="94"/>
    </location>
</feature>
<organism evidence="3 4">
    <name type="scientific">Actinospica durhamensis</name>
    <dbReference type="NCBI Taxonomy" id="1508375"/>
    <lineage>
        <taxon>Bacteria</taxon>
        <taxon>Bacillati</taxon>
        <taxon>Actinomycetota</taxon>
        <taxon>Actinomycetes</taxon>
        <taxon>Catenulisporales</taxon>
        <taxon>Actinospicaceae</taxon>
        <taxon>Actinospica</taxon>
    </lineage>
</organism>
<keyword evidence="2" id="KW-1133">Transmembrane helix</keyword>
<evidence type="ECO:0000256" key="2">
    <source>
        <dbReference type="SAM" id="Phobius"/>
    </source>
</evidence>
<keyword evidence="2" id="KW-0472">Membrane</keyword>
<evidence type="ECO:0008006" key="5">
    <source>
        <dbReference type="Google" id="ProtNLM"/>
    </source>
</evidence>
<feature type="transmembrane region" description="Helical" evidence="2">
    <location>
        <begin position="130"/>
        <end position="151"/>
    </location>
</feature>
<feature type="transmembrane region" description="Helical" evidence="2">
    <location>
        <begin position="171"/>
        <end position="190"/>
    </location>
</feature>
<protein>
    <recommendedName>
        <fullName evidence="5">Sensor domain-containing protein</fullName>
    </recommendedName>
</protein>
<keyword evidence="2" id="KW-0812">Transmembrane</keyword>
<dbReference type="EMBL" id="JAGSOG010000038">
    <property type="protein sequence ID" value="MBR7833723.1"/>
    <property type="molecule type" value="Genomic_DNA"/>
</dbReference>
<name>A0A941EMN5_9ACTN</name>
<sequence>MSTGKGPATATKPGAAAPASTPEHRLPVLAWLAWRFLPPLYRDDLRTLLRVGGACAYLAMPLTVALAALGARELPGVTAVSLLCLSVPGLPPLWRNAIRLGDRRRGTALALRQVRVGRRTAALTSLSRQVAYPLAGSLVGVALILLLHGLLGSILPGTAPLAVAIKDSAGSWTFAAILTPIVLMALTGLLSGEWARATGYWLGRTLSRVGRRAVRPQPQ</sequence>
<comment type="caution">
    <text evidence="3">The sequence shown here is derived from an EMBL/GenBank/DDBJ whole genome shotgun (WGS) entry which is preliminary data.</text>
</comment>
<feature type="transmembrane region" description="Helical" evidence="2">
    <location>
        <begin position="48"/>
        <end position="68"/>
    </location>
</feature>
<keyword evidence="4" id="KW-1185">Reference proteome</keyword>
<evidence type="ECO:0000256" key="1">
    <source>
        <dbReference type="SAM" id="MobiDB-lite"/>
    </source>
</evidence>
<dbReference type="AlphaFoldDB" id="A0A941EMN5"/>
<proteinExistence type="predicted"/>
<accession>A0A941EMN5</accession>
<reference evidence="3" key="1">
    <citation type="submission" date="2021-04" db="EMBL/GenBank/DDBJ databases">
        <title>Genome based classification of Actinospica acidithermotolerans sp. nov., an actinobacterium isolated from an Indonesian hot spring.</title>
        <authorList>
            <person name="Kusuma A.B."/>
            <person name="Putra K.E."/>
            <person name="Nafisah S."/>
            <person name="Loh J."/>
            <person name="Nouioui I."/>
            <person name="Goodfellow M."/>
        </authorList>
    </citation>
    <scope>NUCLEOTIDE SEQUENCE</scope>
    <source>
        <strain evidence="3">CSCA 57</strain>
    </source>
</reference>
<feature type="region of interest" description="Disordered" evidence="1">
    <location>
        <begin position="1"/>
        <end position="20"/>
    </location>
</feature>
<dbReference type="Proteomes" id="UP000675781">
    <property type="component" value="Unassembled WGS sequence"/>
</dbReference>
<evidence type="ECO:0000313" key="3">
    <source>
        <dbReference type="EMBL" id="MBR7833723.1"/>
    </source>
</evidence>
<evidence type="ECO:0000313" key="4">
    <source>
        <dbReference type="Proteomes" id="UP000675781"/>
    </source>
</evidence>
<gene>
    <name evidence="3" type="ORF">KDL01_10635</name>
</gene>